<dbReference type="RefSeq" id="WP_244348999.1">
    <property type="nucleotide sequence ID" value="NZ_JAFIRA010000003.1"/>
</dbReference>
<dbReference type="GO" id="GO:0004527">
    <property type="term" value="F:exonuclease activity"/>
    <property type="evidence" value="ECO:0007669"/>
    <property type="project" value="UniProtKB-KW"/>
</dbReference>
<proteinExistence type="predicted"/>
<dbReference type="EMBL" id="JAFIRA010000003">
    <property type="protein sequence ID" value="MCJ2541799.1"/>
    <property type="molecule type" value="Genomic_DNA"/>
</dbReference>
<comment type="caution">
    <text evidence="2">The sequence shown here is derived from an EMBL/GenBank/DDBJ whole genome shotgun (WGS) entry which is preliminary data.</text>
</comment>
<dbReference type="SUPFAM" id="SSF53098">
    <property type="entry name" value="Ribonuclease H-like"/>
    <property type="match status" value="1"/>
</dbReference>
<dbReference type="InterPro" id="IPR013520">
    <property type="entry name" value="Ribonucl_H"/>
</dbReference>
<name>A0ABT0C7Y0_THEVL</name>
<feature type="domain" description="Exonuclease" evidence="1">
    <location>
        <begin position="17"/>
        <end position="194"/>
    </location>
</feature>
<dbReference type="SMART" id="SM00479">
    <property type="entry name" value="EXOIII"/>
    <property type="match status" value="1"/>
</dbReference>
<keyword evidence="2" id="KW-0540">Nuclease</keyword>
<keyword evidence="2" id="KW-0378">Hydrolase</keyword>
<accession>A0ABT0C7Y0</accession>
<dbReference type="Pfam" id="PF00929">
    <property type="entry name" value="RNase_T"/>
    <property type="match status" value="1"/>
</dbReference>
<dbReference type="Proteomes" id="UP000830835">
    <property type="component" value="Unassembled WGS sequence"/>
</dbReference>
<organism evidence="2 3">
    <name type="scientific">Thermostichus vulcanus str. 'Rupite'</name>
    <dbReference type="NCBI Taxonomy" id="2813851"/>
    <lineage>
        <taxon>Bacteria</taxon>
        <taxon>Bacillati</taxon>
        <taxon>Cyanobacteriota</taxon>
        <taxon>Cyanophyceae</taxon>
        <taxon>Thermostichales</taxon>
        <taxon>Thermostichaceae</taxon>
        <taxon>Thermostichus</taxon>
    </lineage>
</organism>
<reference evidence="2" key="1">
    <citation type="submission" date="2021-02" db="EMBL/GenBank/DDBJ databases">
        <title>The CRISPR/cas machinery reduction and long-range gene transfer in the hot spring cyanobacterium Synechococcus.</title>
        <authorList>
            <person name="Dvorak P."/>
            <person name="Jahodarova E."/>
            <person name="Hasler P."/>
            <person name="Poulickova A."/>
        </authorList>
    </citation>
    <scope>NUCLEOTIDE SEQUENCE</scope>
    <source>
        <strain evidence="2">Rupite</strain>
    </source>
</reference>
<evidence type="ECO:0000259" key="1">
    <source>
        <dbReference type="SMART" id="SM00479"/>
    </source>
</evidence>
<sequence>MRSRDLLQQYRHLCGQTLTVVDVETTGLCAPGQRVIEISLLKASLDQGILDHRAWLLNPGIPIPPAIVRLTGISAEMVAQGSDPALLWPEIQADLESGTLTAHNLAFDYGFLQMEYGRLGIPFSRPKTEQLCTVQLARLLLPDLPSRSLPALVEHFQFQLEGPLVAPGRRSHRAAADTLACWLLAERLLEQLCSQPEEQILARFGRQWIPVNQAAQILGCSARQARAQMENAGLMARTSRSGAYLYRRDEVEDLADALAESGLSVEVKG</sequence>
<dbReference type="InterPro" id="IPR012337">
    <property type="entry name" value="RNaseH-like_sf"/>
</dbReference>
<keyword evidence="3" id="KW-1185">Reference proteome</keyword>
<dbReference type="Gene3D" id="3.30.420.10">
    <property type="entry name" value="Ribonuclease H-like superfamily/Ribonuclease H"/>
    <property type="match status" value="1"/>
</dbReference>
<gene>
    <name evidence="2" type="ORF">JX360_02575</name>
</gene>
<evidence type="ECO:0000313" key="3">
    <source>
        <dbReference type="Proteomes" id="UP000830835"/>
    </source>
</evidence>
<dbReference type="CDD" id="cd06127">
    <property type="entry name" value="DEDDh"/>
    <property type="match status" value="1"/>
</dbReference>
<dbReference type="PANTHER" id="PTHR30231:SF37">
    <property type="entry name" value="EXODEOXYRIBONUCLEASE 10"/>
    <property type="match status" value="1"/>
</dbReference>
<protein>
    <submittedName>
        <fullName evidence="2">3'-5' exonuclease</fullName>
    </submittedName>
</protein>
<dbReference type="PANTHER" id="PTHR30231">
    <property type="entry name" value="DNA POLYMERASE III SUBUNIT EPSILON"/>
    <property type="match status" value="1"/>
</dbReference>
<dbReference type="InterPro" id="IPR036397">
    <property type="entry name" value="RNaseH_sf"/>
</dbReference>
<keyword evidence="2" id="KW-0269">Exonuclease</keyword>
<evidence type="ECO:0000313" key="2">
    <source>
        <dbReference type="EMBL" id="MCJ2541799.1"/>
    </source>
</evidence>